<name>A0A4R6C1A0_9STAP</name>
<sequence length="470" mass="55338">MNEKIVSLPVDADGYAHIAQKKIRQQLYQDAIPYLEKAISLNSKQDYYIALATCLVKAGRTEEGIHTLFERIVNEEDFAVYFYQLSQIYTEIRDPNKAFLYGLYYVQLTDDQDYFDTLKKTFEVTYTSQTAVEAESTLYVAQQLFQYLFSHGRIDESIDWLSSQPVHIQERKEMRNLKAMAYLFMSKYQEAEALLDQLLAEDETDIHALCHYTLLLYNTHQHEKFNHYLQRLNKLHPINEDESFKLGIVLSFLKQYEASQQLLLPLYKKRNLRNAQLLHALSFNYFALGQEKESEETWRKLQSFSKAAPSPKEVHDTSRFIEKDILPLLHSDDRHARIVGLFKLSQLPYKEAIISKELWDQLEQLGDYEKLYLSYIFNDLHLVKLDYIHQGLVLLWQHDQSTELLISWVDKAQALIELNELKEVTAYAAACYYLYMKRTAAISIQHCAELFQLTRYRLTKALDFYKQNSI</sequence>
<protein>
    <recommendedName>
        <fullName evidence="3">Tetratricopeptide repeat protein</fullName>
    </recommendedName>
</protein>
<dbReference type="OrthoDB" id="2418389at2"/>
<organism evidence="1 2">
    <name type="scientific">Macrococcus bovicus</name>
    <dbReference type="NCBI Taxonomy" id="69968"/>
    <lineage>
        <taxon>Bacteria</taxon>
        <taxon>Bacillati</taxon>
        <taxon>Bacillota</taxon>
        <taxon>Bacilli</taxon>
        <taxon>Bacillales</taxon>
        <taxon>Staphylococcaceae</taxon>
        <taxon>Macrococcus</taxon>
    </lineage>
</organism>
<proteinExistence type="predicted"/>
<reference evidence="1 2" key="1">
    <citation type="submission" date="2019-01" db="EMBL/GenBank/DDBJ databases">
        <title>Draft genome sequences of the type strains of six Macrococcus species.</title>
        <authorList>
            <person name="Mazhar S."/>
            <person name="Altermann E."/>
            <person name="Hill C."/>
            <person name="Mcauliffe O."/>
        </authorList>
    </citation>
    <scope>NUCLEOTIDE SEQUENCE [LARGE SCALE GENOMIC DNA]</scope>
    <source>
        <strain evidence="1 2">ATCC 51825</strain>
    </source>
</reference>
<dbReference type="RefSeq" id="WP_133451425.1">
    <property type="nucleotide sequence ID" value="NZ_SCWF01000003.1"/>
</dbReference>
<dbReference type="AlphaFoldDB" id="A0A4R6C1A0"/>
<comment type="caution">
    <text evidence="1">The sequence shown here is derived from an EMBL/GenBank/DDBJ whole genome shotgun (WGS) entry which is preliminary data.</text>
</comment>
<dbReference type="Gene3D" id="1.25.40.10">
    <property type="entry name" value="Tetratricopeptide repeat domain"/>
    <property type="match status" value="2"/>
</dbReference>
<dbReference type="EMBL" id="SCWF01000003">
    <property type="protein sequence ID" value="TDM14700.1"/>
    <property type="molecule type" value="Genomic_DNA"/>
</dbReference>
<accession>A0A4R6C1A0</accession>
<gene>
    <name evidence="1" type="ORF">ERX55_04600</name>
</gene>
<evidence type="ECO:0008006" key="3">
    <source>
        <dbReference type="Google" id="ProtNLM"/>
    </source>
</evidence>
<dbReference type="InterPro" id="IPR019734">
    <property type="entry name" value="TPR_rpt"/>
</dbReference>
<dbReference type="SMART" id="SM00028">
    <property type="entry name" value="TPR"/>
    <property type="match status" value="2"/>
</dbReference>
<evidence type="ECO:0000313" key="2">
    <source>
        <dbReference type="Proteomes" id="UP000294843"/>
    </source>
</evidence>
<keyword evidence="2" id="KW-1185">Reference proteome</keyword>
<evidence type="ECO:0000313" key="1">
    <source>
        <dbReference type="EMBL" id="TDM14700.1"/>
    </source>
</evidence>
<dbReference type="Proteomes" id="UP000294843">
    <property type="component" value="Unassembled WGS sequence"/>
</dbReference>
<dbReference type="SUPFAM" id="SSF48452">
    <property type="entry name" value="TPR-like"/>
    <property type="match status" value="1"/>
</dbReference>
<dbReference type="InterPro" id="IPR011990">
    <property type="entry name" value="TPR-like_helical_dom_sf"/>
</dbReference>